<reference evidence="1 2" key="1">
    <citation type="submission" date="2021-06" db="EMBL/GenBank/DDBJ databases">
        <title>Caerostris extrusa draft genome.</title>
        <authorList>
            <person name="Kono N."/>
            <person name="Arakawa K."/>
        </authorList>
    </citation>
    <scope>NUCLEOTIDE SEQUENCE [LARGE SCALE GENOMIC DNA]</scope>
</reference>
<comment type="caution">
    <text evidence="1">The sequence shown here is derived from an EMBL/GenBank/DDBJ whole genome shotgun (WGS) entry which is preliminary data.</text>
</comment>
<accession>A0AAV4R4A6</accession>
<name>A0AAV4R4A6_CAEEX</name>
<sequence>MYGDDWGFSPLKSKLFGVRSSSMLAKSRAYLLGVYQESTVARNDYTSERLSLLECVCLKAVLLRIHQNPSLNLYIIPLEKRVHGCHSNANMNRYSREPDTLCSMVSFEISPH</sequence>
<dbReference type="AlphaFoldDB" id="A0AAV4R4A6"/>
<organism evidence="1 2">
    <name type="scientific">Caerostris extrusa</name>
    <name type="common">Bark spider</name>
    <name type="synonym">Caerostris bankana</name>
    <dbReference type="NCBI Taxonomy" id="172846"/>
    <lineage>
        <taxon>Eukaryota</taxon>
        <taxon>Metazoa</taxon>
        <taxon>Ecdysozoa</taxon>
        <taxon>Arthropoda</taxon>
        <taxon>Chelicerata</taxon>
        <taxon>Arachnida</taxon>
        <taxon>Araneae</taxon>
        <taxon>Araneomorphae</taxon>
        <taxon>Entelegynae</taxon>
        <taxon>Araneoidea</taxon>
        <taxon>Araneidae</taxon>
        <taxon>Caerostris</taxon>
    </lineage>
</organism>
<keyword evidence="2" id="KW-1185">Reference proteome</keyword>
<proteinExistence type="predicted"/>
<gene>
    <name evidence="1" type="ORF">CEXT_132311</name>
</gene>
<evidence type="ECO:0000313" key="2">
    <source>
        <dbReference type="Proteomes" id="UP001054945"/>
    </source>
</evidence>
<evidence type="ECO:0000313" key="1">
    <source>
        <dbReference type="EMBL" id="GIY14913.1"/>
    </source>
</evidence>
<protein>
    <submittedName>
        <fullName evidence="1">Uncharacterized protein</fullName>
    </submittedName>
</protein>
<dbReference type="EMBL" id="BPLR01007167">
    <property type="protein sequence ID" value="GIY14913.1"/>
    <property type="molecule type" value="Genomic_DNA"/>
</dbReference>
<dbReference type="Proteomes" id="UP001054945">
    <property type="component" value="Unassembled WGS sequence"/>
</dbReference>